<dbReference type="RefSeq" id="XP_004366357.1">
    <property type="nucleotide sequence ID" value="XM_004366300.1"/>
</dbReference>
<dbReference type="EMBL" id="GL883018">
    <property type="protein sequence ID" value="EGG18453.1"/>
    <property type="molecule type" value="Genomic_DNA"/>
</dbReference>
<organism evidence="3 4">
    <name type="scientific">Cavenderia fasciculata</name>
    <name type="common">Slime mold</name>
    <name type="synonym">Dictyostelium fasciculatum</name>
    <dbReference type="NCBI Taxonomy" id="261658"/>
    <lineage>
        <taxon>Eukaryota</taxon>
        <taxon>Amoebozoa</taxon>
        <taxon>Evosea</taxon>
        <taxon>Eumycetozoa</taxon>
        <taxon>Dictyostelia</taxon>
        <taxon>Acytosteliales</taxon>
        <taxon>Cavenderiaceae</taxon>
        <taxon>Cavenderia</taxon>
    </lineage>
</organism>
<dbReference type="AlphaFoldDB" id="F4Q0V2"/>
<feature type="compositionally biased region" description="Polar residues" evidence="1">
    <location>
        <begin position="60"/>
        <end position="70"/>
    </location>
</feature>
<sequence length="678" mass="74144">MSLSYLCLHSQRKNYLFPLSFLLLFDNEIYINLLIYRSIRTHLSLIWPQQQQQQQQQQQHITPTTTKDNYNNNSESTSNSNSNNSSGDDKTILYYNVDPSRCTQSHPCNLVGDTDHWTGGQSPNCSSTTQTAVVYIISNGTDVPEETSAPSLYWPLARSTTSTTSYVLWNTTCSIIKLVCNGSDMQMTVSLDADQPIFDLEVIGESMVNVTRDLNVGRLQVNDTAQITVCNATTLQVGAAMTIEVGATVTLDNSSVLTTLDDAVIRGKVYGGSYVARFEIQGATGIDTDSTIHLVNVSSIVFNTIGVTINHVQVSTPRLLTTTITLMNTSIGYLSQDTYQRRSSVVIQGFFENHINRTGTLQSTVLNLTATTLPVVFTVDDYLSIASGSIISNTQYATDSILNLSPLSRVYSPAIMFSGRDTAININNASITTPNLQVHFGSITVTGESSQLICKISMLNTSTITFNSDNAVLTGRLEVDSGSNTSIQADTVIRGDFVLVTGQTYIKPSAHLNISGNFIMGLENYDITDFGTTLYFNISDTSLQPIMMVDGNVDIKGGAISVSLMDSIPSSSNFTKLLIQTTANRVFWLNDSVSSNSGGPYIDLFYSEFRLQHHSDNSTSLYIVYTRRPGAPGREPSRALAAWAIGLIIVSVITLVIVIGVFIYLRRRGPRSGYGQIN</sequence>
<keyword evidence="4" id="KW-1185">Reference proteome</keyword>
<dbReference type="KEGG" id="dfa:DFA_03947"/>
<evidence type="ECO:0000313" key="3">
    <source>
        <dbReference type="EMBL" id="EGG18453.1"/>
    </source>
</evidence>
<reference evidence="4" key="1">
    <citation type="journal article" date="2011" name="Genome Res.">
        <title>Phylogeny-wide analysis of social amoeba genomes highlights ancient origins for complex intercellular communication.</title>
        <authorList>
            <person name="Heidel A.J."/>
            <person name="Lawal H.M."/>
            <person name="Felder M."/>
            <person name="Schilde C."/>
            <person name="Helps N.R."/>
            <person name="Tunggal B."/>
            <person name="Rivero F."/>
            <person name="John U."/>
            <person name="Schleicher M."/>
            <person name="Eichinger L."/>
            <person name="Platzer M."/>
            <person name="Noegel A.A."/>
            <person name="Schaap P."/>
            <person name="Gloeckner G."/>
        </authorList>
    </citation>
    <scope>NUCLEOTIDE SEQUENCE [LARGE SCALE GENOMIC DNA]</scope>
    <source>
        <strain evidence="4">SH3</strain>
    </source>
</reference>
<protein>
    <recommendedName>
        <fullName evidence="5">Transmembrane protein</fullName>
    </recommendedName>
</protein>
<keyword evidence="2" id="KW-1133">Transmembrane helix</keyword>
<keyword evidence="2" id="KW-0472">Membrane</keyword>
<name>F4Q0V2_CACFS</name>
<dbReference type="GeneID" id="14870465"/>
<gene>
    <name evidence="3" type="ORF">DFA_03947</name>
</gene>
<evidence type="ECO:0000256" key="1">
    <source>
        <dbReference type="SAM" id="MobiDB-lite"/>
    </source>
</evidence>
<dbReference type="Proteomes" id="UP000007797">
    <property type="component" value="Unassembled WGS sequence"/>
</dbReference>
<evidence type="ECO:0000256" key="2">
    <source>
        <dbReference type="SAM" id="Phobius"/>
    </source>
</evidence>
<evidence type="ECO:0000313" key="4">
    <source>
        <dbReference type="Proteomes" id="UP000007797"/>
    </source>
</evidence>
<feature type="transmembrane region" description="Helical" evidence="2">
    <location>
        <begin position="640"/>
        <end position="665"/>
    </location>
</feature>
<evidence type="ECO:0008006" key="5">
    <source>
        <dbReference type="Google" id="ProtNLM"/>
    </source>
</evidence>
<feature type="compositionally biased region" description="Low complexity" evidence="1">
    <location>
        <begin position="71"/>
        <end position="86"/>
    </location>
</feature>
<accession>F4Q0V2</accession>
<keyword evidence="2" id="KW-0812">Transmembrane</keyword>
<feature type="region of interest" description="Disordered" evidence="1">
    <location>
        <begin position="54"/>
        <end position="90"/>
    </location>
</feature>
<proteinExistence type="predicted"/>